<sequence>MTPSFAEPYIPSEQSIARSVLPEKAIELEQKSHALDCSMAAPAKLILEKHMRAVNSYCSNLIEGNNTKPWAIRRAAAGDYNADPVTKNLQLEAVAHMRAQDWLREQSIDLKTLCARDFICELHRVFYAAMPDSMLVIKNDTRKTESILVPGAFRDRAVIVGRHVPPDPNYLGAFISRFQDAYGSRREGIVPIIAAMAAHHRLVWVHPFLDGNGRVARLFTDEYLRQIGVGGARLWIMSRGLAVSHAQYKLRLHRADIPRQGDYDGRGNLSEKELIAFCVYMLDTALNQVDYITELLQFDGMIRRIKSYVLARNEDRIPRYGKLPPEASTILERAFVTGTIERRELYEMFHGRSERTIRATVQQLKAEGLLSETSSLSPLSWAIPEHAESYYLPDLTPSIRPSS</sequence>
<evidence type="ECO:0000313" key="2">
    <source>
        <dbReference type="EMBL" id="GAA4094705.1"/>
    </source>
</evidence>
<evidence type="ECO:0000259" key="1">
    <source>
        <dbReference type="PROSITE" id="PS51459"/>
    </source>
</evidence>
<feature type="domain" description="Fido" evidence="1">
    <location>
        <begin position="114"/>
        <end position="280"/>
    </location>
</feature>
<dbReference type="Pfam" id="PF02661">
    <property type="entry name" value="Fic"/>
    <property type="match status" value="1"/>
</dbReference>
<dbReference type="InterPro" id="IPR036597">
    <property type="entry name" value="Fido-like_dom_sf"/>
</dbReference>
<dbReference type="EMBL" id="BAABDM010000002">
    <property type="protein sequence ID" value="GAA4094705.1"/>
    <property type="molecule type" value="Genomic_DNA"/>
</dbReference>
<dbReference type="InterPro" id="IPR040198">
    <property type="entry name" value="Fido_containing"/>
</dbReference>
<reference evidence="3" key="1">
    <citation type="journal article" date="2019" name="Int. J. Syst. Evol. Microbiol.">
        <title>The Global Catalogue of Microorganisms (GCM) 10K type strain sequencing project: providing services to taxonomists for standard genome sequencing and annotation.</title>
        <authorList>
            <consortium name="The Broad Institute Genomics Platform"/>
            <consortium name="The Broad Institute Genome Sequencing Center for Infectious Disease"/>
            <person name="Wu L."/>
            <person name="Ma J."/>
        </authorList>
    </citation>
    <scope>NUCLEOTIDE SEQUENCE [LARGE SCALE GENOMIC DNA]</scope>
    <source>
        <strain evidence="3">JCM 17304</strain>
    </source>
</reference>
<name>A0ABP7WRQ6_9GAMM</name>
<proteinExistence type="predicted"/>
<accession>A0ABP7WRQ6</accession>
<comment type="caution">
    <text evidence="2">The sequence shown here is derived from an EMBL/GenBank/DDBJ whole genome shotgun (WGS) entry which is preliminary data.</text>
</comment>
<dbReference type="RefSeq" id="WP_344934988.1">
    <property type="nucleotide sequence ID" value="NZ_BAABDM010000002.1"/>
</dbReference>
<dbReference type="SUPFAM" id="SSF140931">
    <property type="entry name" value="Fic-like"/>
    <property type="match status" value="1"/>
</dbReference>
<organism evidence="2 3">
    <name type="scientific">Zhongshania borealis</name>
    <dbReference type="NCBI Taxonomy" id="889488"/>
    <lineage>
        <taxon>Bacteria</taxon>
        <taxon>Pseudomonadati</taxon>
        <taxon>Pseudomonadota</taxon>
        <taxon>Gammaproteobacteria</taxon>
        <taxon>Cellvibrionales</taxon>
        <taxon>Spongiibacteraceae</taxon>
        <taxon>Zhongshania</taxon>
    </lineage>
</organism>
<evidence type="ECO:0000313" key="3">
    <source>
        <dbReference type="Proteomes" id="UP001500392"/>
    </source>
</evidence>
<keyword evidence="3" id="KW-1185">Reference proteome</keyword>
<gene>
    <name evidence="2" type="ORF">GCM10022414_18520</name>
</gene>
<dbReference type="PANTHER" id="PTHR13504:SF38">
    <property type="entry name" value="FIDO DOMAIN-CONTAINING PROTEIN"/>
    <property type="match status" value="1"/>
</dbReference>
<protein>
    <submittedName>
        <fullName evidence="2">Fic family protein</fullName>
    </submittedName>
</protein>
<dbReference type="InterPro" id="IPR003812">
    <property type="entry name" value="Fido"/>
</dbReference>
<dbReference type="PANTHER" id="PTHR13504">
    <property type="entry name" value="FIDO DOMAIN-CONTAINING PROTEIN DDB_G0283145"/>
    <property type="match status" value="1"/>
</dbReference>
<dbReference type="Gene3D" id="1.10.3290.10">
    <property type="entry name" value="Fido-like domain"/>
    <property type="match status" value="1"/>
</dbReference>
<dbReference type="PROSITE" id="PS51459">
    <property type="entry name" value="FIDO"/>
    <property type="match status" value="1"/>
</dbReference>
<dbReference type="Proteomes" id="UP001500392">
    <property type="component" value="Unassembled WGS sequence"/>
</dbReference>